<keyword evidence="2" id="KW-1185">Reference proteome</keyword>
<evidence type="ECO:0000313" key="2">
    <source>
        <dbReference type="Proteomes" id="UP001139981"/>
    </source>
</evidence>
<gene>
    <name evidence="1" type="ORF">IWW38_000364</name>
</gene>
<dbReference type="EMBL" id="JANBVB010000003">
    <property type="protein sequence ID" value="KAJ2900690.1"/>
    <property type="molecule type" value="Genomic_DNA"/>
</dbReference>
<organism evidence="1 2">
    <name type="scientific">Coemansia aciculifera</name>
    <dbReference type="NCBI Taxonomy" id="417176"/>
    <lineage>
        <taxon>Eukaryota</taxon>
        <taxon>Fungi</taxon>
        <taxon>Fungi incertae sedis</taxon>
        <taxon>Zoopagomycota</taxon>
        <taxon>Kickxellomycotina</taxon>
        <taxon>Kickxellomycetes</taxon>
        <taxon>Kickxellales</taxon>
        <taxon>Kickxellaceae</taxon>
        <taxon>Coemansia</taxon>
    </lineage>
</organism>
<sequence>MASSRSNSTPLSGRCSPSATSTTTVTVERDGGASATGHKHASFSLRLQSPARRAQQQIKKAAAAAAAAANSPPAIVRNNSGEIVRPCLRRQQQQEQESPPSSSMMMRTPRFVHFGTDLECVRWFLKAQSPRSVCEDAMPEWSGVTGSSSVMTQAEAERTSTVRLTGIRRPAPSYAVFEESAVVLERVELANTQRSAATLRGAIKVHNIAFEKAVAVRYSFDQWKTAHEAPATFGRTLLDAQSGRAGVDRFVFTVALPADVTATLPATVALCARYRVAGVEHWDNNKGANYLFRLALPAAPAIADDDEYSDRDSIATRSSLHMPELSVPRRLSFGGSSAATAAAPVAAAPSSADTRRYMAQSAALFGSDNNASSNMAREECLSPSSSAYLQHSLCTVPELPLFQDVAWRGGDFSKHVHSPMSLAAPAAAPLPTAAAPAFGGITLPPARSAAASPMRTGSPIRLAMFEKDSSSSPLAWSRHNSASALLC</sequence>
<name>A0ACC1M9D5_9FUNG</name>
<comment type="caution">
    <text evidence="1">The sequence shown here is derived from an EMBL/GenBank/DDBJ whole genome shotgun (WGS) entry which is preliminary data.</text>
</comment>
<protein>
    <submittedName>
        <fullName evidence="1">Uncharacterized protein</fullName>
    </submittedName>
</protein>
<reference evidence="1" key="1">
    <citation type="submission" date="2022-07" db="EMBL/GenBank/DDBJ databases">
        <title>Phylogenomic reconstructions and comparative analyses of Kickxellomycotina fungi.</title>
        <authorList>
            <person name="Reynolds N.K."/>
            <person name="Stajich J.E."/>
            <person name="Barry K."/>
            <person name="Grigoriev I.V."/>
            <person name="Crous P."/>
            <person name="Smith M.E."/>
        </authorList>
    </citation>
    <scope>NUCLEOTIDE SEQUENCE</scope>
    <source>
        <strain evidence="1">CBS 190363</strain>
    </source>
</reference>
<evidence type="ECO:0000313" key="1">
    <source>
        <dbReference type="EMBL" id="KAJ2900690.1"/>
    </source>
</evidence>
<dbReference type="Proteomes" id="UP001139981">
    <property type="component" value="Unassembled WGS sequence"/>
</dbReference>
<proteinExistence type="predicted"/>
<accession>A0ACC1M9D5</accession>